<feature type="transmembrane region" description="Helical" evidence="1">
    <location>
        <begin position="12"/>
        <end position="30"/>
    </location>
</feature>
<gene>
    <name evidence="3" type="ORF">SAMN04488077_11717</name>
</gene>
<accession>A0A1H8GBR2</accession>
<dbReference type="SMART" id="SM00850">
    <property type="entry name" value="LytTR"/>
    <property type="match status" value="1"/>
</dbReference>
<dbReference type="EMBL" id="FOBO01000017">
    <property type="protein sequence ID" value="SEN41581.1"/>
    <property type="molecule type" value="Genomic_DNA"/>
</dbReference>
<reference evidence="3 4" key="1">
    <citation type="submission" date="2016-10" db="EMBL/GenBank/DDBJ databases">
        <authorList>
            <person name="de Groot N.N."/>
        </authorList>
    </citation>
    <scope>NUCLEOTIDE SEQUENCE [LARGE SCALE GENOMIC DNA]</scope>
    <source>
        <strain evidence="3 4">DSM 11457</strain>
    </source>
</reference>
<proteinExistence type="predicted"/>
<feature type="transmembrane region" description="Helical" evidence="1">
    <location>
        <begin position="74"/>
        <end position="95"/>
    </location>
</feature>
<keyword evidence="1" id="KW-0812">Transmembrane</keyword>
<keyword evidence="1" id="KW-0472">Membrane</keyword>
<dbReference type="Pfam" id="PF04397">
    <property type="entry name" value="LytTR"/>
    <property type="match status" value="1"/>
</dbReference>
<organism evidence="3 4">
    <name type="scientific">Roseovarius tolerans</name>
    <dbReference type="NCBI Taxonomy" id="74031"/>
    <lineage>
        <taxon>Bacteria</taxon>
        <taxon>Pseudomonadati</taxon>
        <taxon>Pseudomonadota</taxon>
        <taxon>Alphaproteobacteria</taxon>
        <taxon>Rhodobacterales</taxon>
        <taxon>Roseobacteraceae</taxon>
        <taxon>Roseovarius</taxon>
    </lineage>
</organism>
<evidence type="ECO:0000259" key="2">
    <source>
        <dbReference type="PROSITE" id="PS50930"/>
    </source>
</evidence>
<dbReference type="AlphaFoldDB" id="A0A1H8GBR2"/>
<evidence type="ECO:0000313" key="4">
    <source>
        <dbReference type="Proteomes" id="UP000182160"/>
    </source>
</evidence>
<dbReference type="InterPro" id="IPR007492">
    <property type="entry name" value="LytTR_DNA-bd_dom"/>
</dbReference>
<feature type="transmembrane region" description="Helical" evidence="1">
    <location>
        <begin position="42"/>
        <end position="62"/>
    </location>
</feature>
<dbReference type="Gene3D" id="2.40.50.1020">
    <property type="entry name" value="LytTr DNA-binding domain"/>
    <property type="match status" value="1"/>
</dbReference>
<evidence type="ECO:0000256" key="1">
    <source>
        <dbReference type="SAM" id="Phobius"/>
    </source>
</evidence>
<keyword evidence="1" id="KW-1133">Transmembrane helix</keyword>
<dbReference type="Proteomes" id="UP000182160">
    <property type="component" value="Unassembled WGS sequence"/>
</dbReference>
<sequence>MSETWAGLVSPLTLSILTTACVIAVVAGPFGTYDTMMWPTRLAYWGLVIGLGILIGGFVRAIKKTVCHSSHPAIFDIGASVMTSAALAPVIWFLRGAFDPVLSHTDLNIVSIGFNTLLIVAGIFVLRRQIGAEQPTSYWRRTRLSDVPVTRLHRRMSDWPDSEIMRLSANDHFVDVATPHGVETLRLRLSDAIAEMEPIEGVCTHRSHWVALRAIDRSERDAGKIYVVLRNGDRVPVSRKYRVRLEGVGLLERQDGAGQGG</sequence>
<protein>
    <submittedName>
        <fullName evidence="3">Transcriptional regulator, LytTR family</fullName>
    </submittedName>
</protein>
<evidence type="ECO:0000313" key="3">
    <source>
        <dbReference type="EMBL" id="SEN41581.1"/>
    </source>
</evidence>
<name>A0A1H8GBR2_9RHOB</name>
<dbReference type="PROSITE" id="PS50930">
    <property type="entry name" value="HTH_LYTTR"/>
    <property type="match status" value="1"/>
</dbReference>
<feature type="domain" description="HTH LytTR-type" evidence="2">
    <location>
        <begin position="162"/>
        <end position="242"/>
    </location>
</feature>
<dbReference type="GO" id="GO:0003677">
    <property type="term" value="F:DNA binding"/>
    <property type="evidence" value="ECO:0007669"/>
    <property type="project" value="InterPro"/>
</dbReference>
<feature type="transmembrane region" description="Helical" evidence="1">
    <location>
        <begin position="107"/>
        <end position="126"/>
    </location>
</feature>